<evidence type="ECO:0000313" key="4">
    <source>
        <dbReference type="Proteomes" id="UP000291343"/>
    </source>
</evidence>
<evidence type="ECO:0000313" key="3">
    <source>
        <dbReference type="EMBL" id="RZF39172.1"/>
    </source>
</evidence>
<protein>
    <recommendedName>
        <fullName evidence="2">MADF domain-containing protein</fullName>
    </recommendedName>
</protein>
<reference evidence="3 4" key="1">
    <citation type="journal article" date="2017" name="Gigascience">
        <title>Genome sequence of the small brown planthopper, Laodelphax striatellus.</title>
        <authorList>
            <person name="Zhu J."/>
            <person name="Jiang F."/>
            <person name="Wang X."/>
            <person name="Yang P."/>
            <person name="Bao Y."/>
            <person name="Zhao W."/>
            <person name="Wang W."/>
            <person name="Lu H."/>
            <person name="Wang Q."/>
            <person name="Cui N."/>
            <person name="Li J."/>
            <person name="Chen X."/>
            <person name="Luo L."/>
            <person name="Yu J."/>
            <person name="Kang L."/>
            <person name="Cui F."/>
        </authorList>
    </citation>
    <scope>NUCLEOTIDE SEQUENCE [LARGE SCALE GENOMIC DNA]</scope>
    <source>
        <strain evidence="3">Lst14</strain>
    </source>
</reference>
<dbReference type="InterPro" id="IPR006578">
    <property type="entry name" value="MADF-dom"/>
</dbReference>
<dbReference type="SMART" id="SM00595">
    <property type="entry name" value="MADF"/>
    <property type="match status" value="1"/>
</dbReference>
<dbReference type="GO" id="GO:0006357">
    <property type="term" value="P:regulation of transcription by RNA polymerase II"/>
    <property type="evidence" value="ECO:0007669"/>
    <property type="project" value="TreeGrafter"/>
</dbReference>
<dbReference type="Proteomes" id="UP000291343">
    <property type="component" value="Unassembled WGS sequence"/>
</dbReference>
<proteinExistence type="predicted"/>
<accession>A0A482X0P1</accession>
<feature type="compositionally biased region" description="Polar residues" evidence="1">
    <location>
        <begin position="163"/>
        <end position="174"/>
    </location>
</feature>
<dbReference type="PANTHER" id="PTHR12243:SF67">
    <property type="entry name" value="COREPRESSOR OF PANGOLIN, ISOFORM A-RELATED"/>
    <property type="match status" value="1"/>
</dbReference>
<dbReference type="GO" id="GO:0005634">
    <property type="term" value="C:nucleus"/>
    <property type="evidence" value="ECO:0007669"/>
    <property type="project" value="TreeGrafter"/>
</dbReference>
<dbReference type="OrthoDB" id="6631161at2759"/>
<dbReference type="InterPro" id="IPR039353">
    <property type="entry name" value="TF_Adf1"/>
</dbReference>
<dbReference type="InParanoid" id="A0A482X0P1"/>
<dbReference type="PANTHER" id="PTHR12243">
    <property type="entry name" value="MADF DOMAIN TRANSCRIPTION FACTOR"/>
    <property type="match status" value="1"/>
</dbReference>
<dbReference type="PROSITE" id="PS51029">
    <property type="entry name" value="MADF"/>
    <property type="match status" value="1"/>
</dbReference>
<dbReference type="EMBL" id="QKKF02020490">
    <property type="protein sequence ID" value="RZF39172.1"/>
    <property type="molecule type" value="Genomic_DNA"/>
</dbReference>
<organism evidence="3 4">
    <name type="scientific">Laodelphax striatellus</name>
    <name type="common">Small brown planthopper</name>
    <name type="synonym">Delphax striatella</name>
    <dbReference type="NCBI Taxonomy" id="195883"/>
    <lineage>
        <taxon>Eukaryota</taxon>
        <taxon>Metazoa</taxon>
        <taxon>Ecdysozoa</taxon>
        <taxon>Arthropoda</taxon>
        <taxon>Hexapoda</taxon>
        <taxon>Insecta</taxon>
        <taxon>Pterygota</taxon>
        <taxon>Neoptera</taxon>
        <taxon>Paraneoptera</taxon>
        <taxon>Hemiptera</taxon>
        <taxon>Auchenorrhyncha</taxon>
        <taxon>Fulgoroidea</taxon>
        <taxon>Delphacidae</taxon>
        <taxon>Criomorphinae</taxon>
        <taxon>Laodelphax</taxon>
    </lineage>
</organism>
<gene>
    <name evidence="3" type="ORF">LSTR_LSTR005800</name>
</gene>
<dbReference type="AlphaFoldDB" id="A0A482X0P1"/>
<evidence type="ECO:0000256" key="1">
    <source>
        <dbReference type="SAM" id="MobiDB-lite"/>
    </source>
</evidence>
<keyword evidence="4" id="KW-1185">Reference proteome</keyword>
<evidence type="ECO:0000259" key="2">
    <source>
        <dbReference type="PROSITE" id="PS51029"/>
    </source>
</evidence>
<dbReference type="GO" id="GO:0005667">
    <property type="term" value="C:transcription regulator complex"/>
    <property type="evidence" value="ECO:0007669"/>
    <property type="project" value="TreeGrafter"/>
</dbReference>
<feature type="region of interest" description="Disordered" evidence="1">
    <location>
        <begin position="163"/>
        <end position="199"/>
    </location>
</feature>
<dbReference type="Pfam" id="PF10545">
    <property type="entry name" value="MADF_DNA_bdg"/>
    <property type="match status" value="1"/>
</dbReference>
<feature type="domain" description="MADF" evidence="2">
    <location>
        <begin position="6"/>
        <end position="106"/>
    </location>
</feature>
<comment type="caution">
    <text evidence="3">The sequence shown here is derived from an EMBL/GenBank/DDBJ whole genome shotgun (WGS) entry which is preliminary data.</text>
</comment>
<name>A0A482X0P1_LAOST</name>
<sequence>MFDTEKFIKEVELRPIVYNTYNKDYYNKELKQKSWYEIGNAMFDDWETLDDGEKFDTVVDLMKKWRFIRDAFVRSYKATVLFPKYNTNRKKYVFFDQLQFLLPISKGLKNAQPSDDENPDSSLCSTPDISEIFNNSTGYCDESGSKKARNIFPRKISNTCSVLNRKSPGQSLSRNGKESCRQRKRIKKEEDDAEDSDQYGHSSFLASFVPVLCSMPINEAMQIRQRISEIFSEHFSKQGSNS</sequence>